<dbReference type="InterPro" id="IPR036259">
    <property type="entry name" value="MFS_trans_sf"/>
</dbReference>
<dbReference type="InterPro" id="IPR050549">
    <property type="entry name" value="MFS_Trehalose_Transporter"/>
</dbReference>
<keyword evidence="12" id="KW-1185">Reference proteome</keyword>
<name>A0A226EDQ8_FOLCA</name>
<evidence type="ECO:0000256" key="1">
    <source>
        <dbReference type="ARBA" id="ARBA00004651"/>
    </source>
</evidence>
<evidence type="ECO:0000259" key="10">
    <source>
        <dbReference type="PROSITE" id="PS50850"/>
    </source>
</evidence>
<sequence length="515" mass="56821">MENNVENGSKKLKVTKKVSWMPKRRMTVMAVIVATLGSFGLGMTLVWSAIGLKSLKESVEFSGITETEESLIGSIIYLGALLSAPLTGLLISAIGRKQTMLISAVPCFLGWMLIAFAQNVWMIYLGRFITGFCGGTFTVAVPTYVSEVTENRIRGTLGTVMILMLVFGIEFTFIVGAFVNWFWLSIVAACVPVIFFIFMIFMPESPRYLIIKRQPSAARKALKWLRRASTKRHIEPEMSQIENSVTSSNSSPSQSCSISDIMKSSVLKPIGVSITLLAFSQLSGMNGISLYTSAVFEKAGTDMDPRFALIIIWGAQALSVLVVTFFLVENFGRKTLMIVSSLVMIIGLIAFGYSFHVLVGNKIPDEWAFLPLTALVTFIIGYNVGMGPIPWLIISEILPPKVRETASSIVTFFYWALSFLAGFTFIPLENLLGNPTLYWGCAVVTFMSTLFVIFVVPETRGMTSDEIQAHFGARLKSSSTPKDLELQNETEFNNRGEKDEGISNPGFDEIDIHTS</sequence>
<reference evidence="11 12" key="1">
    <citation type="submission" date="2015-12" db="EMBL/GenBank/DDBJ databases">
        <title>The genome of Folsomia candida.</title>
        <authorList>
            <person name="Faddeeva A."/>
            <person name="Derks M.F."/>
            <person name="Anvar Y."/>
            <person name="Smit S."/>
            <person name="Van Straalen N."/>
            <person name="Roelofs D."/>
        </authorList>
    </citation>
    <scope>NUCLEOTIDE SEQUENCE [LARGE SCALE GENOMIC DNA]</scope>
    <source>
        <strain evidence="11 12">VU population</strain>
        <tissue evidence="11">Whole body</tissue>
    </source>
</reference>
<feature type="transmembrane region" description="Helical" evidence="9">
    <location>
        <begin position="307"/>
        <end position="328"/>
    </location>
</feature>
<evidence type="ECO:0000313" key="12">
    <source>
        <dbReference type="Proteomes" id="UP000198287"/>
    </source>
</evidence>
<evidence type="ECO:0000256" key="5">
    <source>
        <dbReference type="ARBA" id="ARBA00023136"/>
    </source>
</evidence>
<dbReference type="EMBL" id="LNIX01000004">
    <property type="protein sequence ID" value="OXA55368.1"/>
    <property type="molecule type" value="Genomic_DNA"/>
</dbReference>
<feature type="transmembrane region" description="Helical" evidence="9">
    <location>
        <begin position="26"/>
        <end position="50"/>
    </location>
</feature>
<dbReference type="OMA" id="AIMYNMS"/>
<feature type="transmembrane region" description="Helical" evidence="9">
    <location>
        <begin position="437"/>
        <end position="456"/>
    </location>
</feature>
<dbReference type="PRINTS" id="PR00171">
    <property type="entry name" value="SUGRTRNSPORT"/>
</dbReference>
<dbReference type="FunFam" id="1.20.1250.20:FF:000055">
    <property type="entry name" value="Facilitated trehalose transporter Tret1-2 homolog"/>
    <property type="match status" value="1"/>
</dbReference>
<dbReference type="PROSITE" id="PS00216">
    <property type="entry name" value="SUGAR_TRANSPORT_1"/>
    <property type="match status" value="1"/>
</dbReference>
<feature type="domain" description="Major facilitator superfamily (MFS) profile" evidence="10">
    <location>
        <begin position="30"/>
        <end position="460"/>
    </location>
</feature>
<dbReference type="InterPro" id="IPR044775">
    <property type="entry name" value="MFS_ERD6/Tret1-like"/>
</dbReference>
<evidence type="ECO:0000256" key="4">
    <source>
        <dbReference type="ARBA" id="ARBA00022989"/>
    </source>
</evidence>
<evidence type="ECO:0000256" key="9">
    <source>
        <dbReference type="SAM" id="Phobius"/>
    </source>
</evidence>
<dbReference type="InterPro" id="IPR005828">
    <property type="entry name" value="MFS_sugar_transport-like"/>
</dbReference>
<feature type="transmembrane region" description="Helical" evidence="9">
    <location>
        <begin position="70"/>
        <end position="93"/>
    </location>
</feature>
<feature type="transmembrane region" description="Helical" evidence="9">
    <location>
        <begin position="100"/>
        <end position="118"/>
    </location>
</feature>
<keyword evidence="3 9" id="KW-0812">Transmembrane</keyword>
<accession>A0A226EDQ8</accession>
<keyword evidence="6" id="KW-0325">Glycoprotein</keyword>
<gene>
    <name evidence="11" type="ORF">Fcan01_09298</name>
</gene>
<feature type="transmembrane region" description="Helical" evidence="9">
    <location>
        <begin position="367"/>
        <end position="394"/>
    </location>
</feature>
<dbReference type="InterPro" id="IPR003663">
    <property type="entry name" value="Sugar/inositol_transpt"/>
</dbReference>
<dbReference type="GO" id="GO:0051119">
    <property type="term" value="F:sugar transmembrane transporter activity"/>
    <property type="evidence" value="ECO:0007669"/>
    <property type="project" value="InterPro"/>
</dbReference>
<feature type="transmembrane region" description="Helical" evidence="9">
    <location>
        <begin position="181"/>
        <end position="202"/>
    </location>
</feature>
<evidence type="ECO:0000256" key="2">
    <source>
        <dbReference type="ARBA" id="ARBA00022475"/>
    </source>
</evidence>
<dbReference type="GO" id="GO:0005886">
    <property type="term" value="C:plasma membrane"/>
    <property type="evidence" value="ECO:0007669"/>
    <property type="project" value="UniProtKB-SubCell"/>
</dbReference>
<feature type="transmembrane region" description="Helical" evidence="9">
    <location>
        <begin position="270"/>
        <end position="295"/>
    </location>
</feature>
<dbReference type="Gene3D" id="1.20.1250.20">
    <property type="entry name" value="MFS general substrate transporter like domains"/>
    <property type="match status" value="1"/>
</dbReference>
<keyword evidence="4 9" id="KW-1133">Transmembrane helix</keyword>
<dbReference type="PROSITE" id="PS00217">
    <property type="entry name" value="SUGAR_TRANSPORT_2"/>
    <property type="match status" value="1"/>
</dbReference>
<dbReference type="PANTHER" id="PTHR48021:SF1">
    <property type="entry name" value="GH07001P-RELATED"/>
    <property type="match status" value="1"/>
</dbReference>
<dbReference type="Proteomes" id="UP000198287">
    <property type="component" value="Unassembled WGS sequence"/>
</dbReference>
<evidence type="ECO:0000256" key="3">
    <source>
        <dbReference type="ARBA" id="ARBA00022692"/>
    </source>
</evidence>
<dbReference type="PANTHER" id="PTHR48021">
    <property type="match status" value="1"/>
</dbReference>
<proteinExistence type="inferred from homology"/>
<feature type="region of interest" description="Disordered" evidence="8">
    <location>
        <begin position="483"/>
        <end position="515"/>
    </location>
</feature>
<feature type="transmembrane region" description="Helical" evidence="9">
    <location>
        <begin position="406"/>
        <end position="425"/>
    </location>
</feature>
<evidence type="ECO:0000256" key="8">
    <source>
        <dbReference type="SAM" id="MobiDB-lite"/>
    </source>
</evidence>
<dbReference type="InterPro" id="IPR020846">
    <property type="entry name" value="MFS_dom"/>
</dbReference>
<dbReference type="Pfam" id="PF00083">
    <property type="entry name" value="Sugar_tr"/>
    <property type="match status" value="1"/>
</dbReference>
<evidence type="ECO:0000256" key="7">
    <source>
        <dbReference type="ARBA" id="ARBA00024348"/>
    </source>
</evidence>
<comment type="subcellular location">
    <subcellularLocation>
        <location evidence="1">Cell membrane</location>
        <topology evidence="1">Multi-pass membrane protein</topology>
    </subcellularLocation>
</comment>
<protein>
    <submittedName>
        <fullName evidence="11">Facilitated trehalose transporter Tret1</fullName>
    </submittedName>
</protein>
<feature type="transmembrane region" description="Helical" evidence="9">
    <location>
        <begin position="157"/>
        <end position="175"/>
    </location>
</feature>
<keyword evidence="5 9" id="KW-0472">Membrane</keyword>
<dbReference type="InterPro" id="IPR005829">
    <property type="entry name" value="Sugar_transporter_CS"/>
</dbReference>
<comment type="similarity">
    <text evidence="7">Belongs to the major facilitator superfamily. Sugar transporter (TC 2.A.1.1) family. Trehalose transporter subfamily.</text>
</comment>
<comment type="caution">
    <text evidence="11">The sequence shown here is derived from an EMBL/GenBank/DDBJ whole genome shotgun (WGS) entry which is preliminary data.</text>
</comment>
<dbReference type="CDD" id="cd17358">
    <property type="entry name" value="MFS_GLUT6_8_Class3_like"/>
    <property type="match status" value="1"/>
</dbReference>
<evidence type="ECO:0000313" key="11">
    <source>
        <dbReference type="EMBL" id="OXA55368.1"/>
    </source>
</evidence>
<dbReference type="AlphaFoldDB" id="A0A226EDQ8"/>
<feature type="compositionally biased region" description="Basic and acidic residues" evidence="8">
    <location>
        <begin position="492"/>
        <end position="501"/>
    </location>
</feature>
<evidence type="ECO:0000256" key="6">
    <source>
        <dbReference type="ARBA" id="ARBA00023180"/>
    </source>
</evidence>
<feature type="transmembrane region" description="Helical" evidence="9">
    <location>
        <begin position="124"/>
        <end position="145"/>
    </location>
</feature>
<keyword evidence="2" id="KW-1003">Cell membrane</keyword>
<organism evidence="11 12">
    <name type="scientific">Folsomia candida</name>
    <name type="common">Springtail</name>
    <dbReference type="NCBI Taxonomy" id="158441"/>
    <lineage>
        <taxon>Eukaryota</taxon>
        <taxon>Metazoa</taxon>
        <taxon>Ecdysozoa</taxon>
        <taxon>Arthropoda</taxon>
        <taxon>Hexapoda</taxon>
        <taxon>Collembola</taxon>
        <taxon>Entomobryomorpha</taxon>
        <taxon>Isotomoidea</taxon>
        <taxon>Isotomidae</taxon>
        <taxon>Proisotominae</taxon>
        <taxon>Folsomia</taxon>
    </lineage>
</organism>
<feature type="transmembrane region" description="Helical" evidence="9">
    <location>
        <begin position="335"/>
        <end position="355"/>
    </location>
</feature>
<dbReference type="OrthoDB" id="4142200at2759"/>
<dbReference type="SUPFAM" id="SSF103473">
    <property type="entry name" value="MFS general substrate transporter"/>
    <property type="match status" value="1"/>
</dbReference>
<dbReference type="PROSITE" id="PS50850">
    <property type="entry name" value="MFS"/>
    <property type="match status" value="1"/>
</dbReference>